<feature type="binding site" evidence="7">
    <location>
        <position position="987"/>
    </location>
    <ligand>
        <name>ATP</name>
        <dbReference type="ChEBI" id="CHEBI:30616"/>
    </ligand>
</feature>
<dbReference type="PROSITE" id="PS00107">
    <property type="entry name" value="PROTEIN_KINASE_ATP"/>
    <property type="match status" value="1"/>
</dbReference>
<feature type="compositionally biased region" description="Basic and acidic residues" evidence="8">
    <location>
        <begin position="640"/>
        <end position="651"/>
    </location>
</feature>
<dbReference type="Gene3D" id="1.10.510.10">
    <property type="entry name" value="Transferase(Phosphotransferase) domain 1"/>
    <property type="match status" value="2"/>
</dbReference>
<dbReference type="GO" id="GO:0008270">
    <property type="term" value="F:zinc ion binding"/>
    <property type="evidence" value="ECO:0007669"/>
    <property type="project" value="UniProtKB-KW"/>
</dbReference>
<dbReference type="InterPro" id="IPR050339">
    <property type="entry name" value="CC_SR_Kinase"/>
</dbReference>
<dbReference type="GO" id="GO:0005524">
    <property type="term" value="F:ATP binding"/>
    <property type="evidence" value="ECO:0007669"/>
    <property type="project" value="UniProtKB-UniRule"/>
</dbReference>
<feature type="compositionally biased region" description="Polar residues" evidence="8">
    <location>
        <begin position="32"/>
        <end position="41"/>
    </location>
</feature>
<dbReference type="CDD" id="cd00180">
    <property type="entry name" value="PKc"/>
    <property type="match status" value="1"/>
</dbReference>
<dbReference type="EMBL" id="ML978126">
    <property type="protein sequence ID" value="KAF2099032.1"/>
    <property type="molecule type" value="Genomic_DNA"/>
</dbReference>
<keyword evidence="2 7" id="KW-0547">Nucleotide-binding</keyword>
<dbReference type="Pfam" id="PF00069">
    <property type="entry name" value="Pkinase"/>
    <property type="match status" value="1"/>
</dbReference>
<evidence type="ECO:0000313" key="12">
    <source>
        <dbReference type="Proteomes" id="UP000799772"/>
    </source>
</evidence>
<keyword evidence="1" id="KW-0808">Transferase</keyword>
<name>A0A9P4IIG2_9PEZI</name>
<feature type="domain" description="C2H2-type" evidence="10">
    <location>
        <begin position="736"/>
        <end position="764"/>
    </location>
</feature>
<evidence type="ECO:0000259" key="10">
    <source>
        <dbReference type="PROSITE" id="PS50157"/>
    </source>
</evidence>
<keyword evidence="6" id="KW-0479">Metal-binding</keyword>
<gene>
    <name evidence="11" type="ORF">NA57DRAFT_76268</name>
</gene>
<feature type="compositionally biased region" description="Polar residues" evidence="8">
    <location>
        <begin position="198"/>
        <end position="209"/>
    </location>
</feature>
<accession>A0A9P4IIG2</accession>
<feature type="compositionally biased region" description="Polar residues" evidence="8">
    <location>
        <begin position="909"/>
        <end position="919"/>
    </location>
</feature>
<evidence type="ECO:0000256" key="8">
    <source>
        <dbReference type="SAM" id="MobiDB-lite"/>
    </source>
</evidence>
<evidence type="ECO:0000256" key="5">
    <source>
        <dbReference type="ARBA" id="ARBA00037982"/>
    </source>
</evidence>
<evidence type="ECO:0000313" key="11">
    <source>
        <dbReference type="EMBL" id="KAF2099032.1"/>
    </source>
</evidence>
<comment type="caution">
    <text evidence="11">The sequence shown here is derived from an EMBL/GenBank/DDBJ whole genome shotgun (WGS) entry which is preliminary data.</text>
</comment>
<dbReference type="GO" id="GO:0005634">
    <property type="term" value="C:nucleus"/>
    <property type="evidence" value="ECO:0007669"/>
    <property type="project" value="TreeGrafter"/>
</dbReference>
<dbReference type="GO" id="GO:0004713">
    <property type="term" value="F:protein tyrosine kinase activity"/>
    <property type="evidence" value="ECO:0007669"/>
    <property type="project" value="TreeGrafter"/>
</dbReference>
<evidence type="ECO:0000259" key="9">
    <source>
        <dbReference type="PROSITE" id="PS50011"/>
    </source>
</evidence>
<feature type="compositionally biased region" description="Polar residues" evidence="8">
    <location>
        <begin position="225"/>
        <end position="239"/>
    </location>
</feature>
<protein>
    <recommendedName>
        <fullName evidence="13">Protein kinase domain-containing protein</fullName>
    </recommendedName>
</protein>
<evidence type="ECO:0000256" key="4">
    <source>
        <dbReference type="ARBA" id="ARBA00022840"/>
    </source>
</evidence>
<evidence type="ECO:0000256" key="6">
    <source>
        <dbReference type="PROSITE-ProRule" id="PRU00042"/>
    </source>
</evidence>
<reference evidence="11" key="1">
    <citation type="journal article" date="2020" name="Stud. Mycol.">
        <title>101 Dothideomycetes genomes: a test case for predicting lifestyles and emergence of pathogens.</title>
        <authorList>
            <person name="Haridas S."/>
            <person name="Albert R."/>
            <person name="Binder M."/>
            <person name="Bloem J."/>
            <person name="Labutti K."/>
            <person name="Salamov A."/>
            <person name="Andreopoulos B."/>
            <person name="Baker S."/>
            <person name="Barry K."/>
            <person name="Bills G."/>
            <person name="Bluhm B."/>
            <person name="Cannon C."/>
            <person name="Castanera R."/>
            <person name="Culley D."/>
            <person name="Daum C."/>
            <person name="Ezra D."/>
            <person name="Gonzalez J."/>
            <person name="Henrissat B."/>
            <person name="Kuo A."/>
            <person name="Liang C."/>
            <person name="Lipzen A."/>
            <person name="Lutzoni F."/>
            <person name="Magnuson J."/>
            <person name="Mondo S."/>
            <person name="Nolan M."/>
            <person name="Ohm R."/>
            <person name="Pangilinan J."/>
            <person name="Park H.-J."/>
            <person name="Ramirez L."/>
            <person name="Alfaro M."/>
            <person name="Sun H."/>
            <person name="Tritt A."/>
            <person name="Yoshinaga Y."/>
            <person name="Zwiers L.-H."/>
            <person name="Turgeon B."/>
            <person name="Goodwin S."/>
            <person name="Spatafora J."/>
            <person name="Crous P."/>
            <person name="Grigoriev I."/>
        </authorList>
    </citation>
    <scope>NUCLEOTIDE SEQUENCE</scope>
    <source>
        <strain evidence="11">CBS 133067</strain>
    </source>
</reference>
<feature type="compositionally biased region" description="Polar residues" evidence="8">
    <location>
        <begin position="652"/>
        <end position="670"/>
    </location>
</feature>
<dbReference type="PROSITE" id="PS50011">
    <property type="entry name" value="PROTEIN_KINASE_DOM"/>
    <property type="match status" value="1"/>
</dbReference>
<keyword evidence="6" id="KW-0862">Zinc</keyword>
<dbReference type="InterPro" id="IPR011009">
    <property type="entry name" value="Kinase-like_dom_sf"/>
</dbReference>
<evidence type="ECO:0000256" key="1">
    <source>
        <dbReference type="ARBA" id="ARBA00022679"/>
    </source>
</evidence>
<dbReference type="Proteomes" id="UP000799772">
    <property type="component" value="Unassembled WGS sequence"/>
</dbReference>
<dbReference type="SMART" id="SM00220">
    <property type="entry name" value="S_TKc"/>
    <property type="match status" value="1"/>
</dbReference>
<dbReference type="InterPro" id="IPR008271">
    <property type="entry name" value="Ser/Thr_kinase_AS"/>
</dbReference>
<comment type="similarity">
    <text evidence="5">Belongs to the protein kinase superfamily. Ser/Thr protein kinase family. GCN2 subfamily.</text>
</comment>
<keyword evidence="4 7" id="KW-0067">ATP-binding</keyword>
<dbReference type="InterPro" id="IPR013087">
    <property type="entry name" value="Znf_C2H2_type"/>
</dbReference>
<dbReference type="Gene3D" id="3.30.160.60">
    <property type="entry name" value="Classic Zinc Finger"/>
    <property type="match status" value="1"/>
</dbReference>
<dbReference type="GO" id="GO:0005737">
    <property type="term" value="C:cytoplasm"/>
    <property type="evidence" value="ECO:0007669"/>
    <property type="project" value="TreeGrafter"/>
</dbReference>
<dbReference type="PROSITE" id="PS50157">
    <property type="entry name" value="ZINC_FINGER_C2H2_2"/>
    <property type="match status" value="1"/>
</dbReference>
<feature type="region of interest" description="Disordered" evidence="8">
    <location>
        <begin position="182"/>
        <end position="239"/>
    </location>
</feature>
<feature type="region of interest" description="Disordered" evidence="8">
    <location>
        <begin position="639"/>
        <end position="695"/>
    </location>
</feature>
<organism evidence="11 12">
    <name type="scientific">Rhizodiscina lignyota</name>
    <dbReference type="NCBI Taxonomy" id="1504668"/>
    <lineage>
        <taxon>Eukaryota</taxon>
        <taxon>Fungi</taxon>
        <taxon>Dikarya</taxon>
        <taxon>Ascomycota</taxon>
        <taxon>Pezizomycotina</taxon>
        <taxon>Dothideomycetes</taxon>
        <taxon>Pleosporomycetidae</taxon>
        <taxon>Aulographales</taxon>
        <taxon>Rhizodiscinaceae</taxon>
        <taxon>Rhizodiscina</taxon>
    </lineage>
</organism>
<dbReference type="PANTHER" id="PTHR11042">
    <property type="entry name" value="EUKARYOTIC TRANSLATION INITIATION FACTOR 2-ALPHA KINASE EIF2-ALPHA KINASE -RELATED"/>
    <property type="match status" value="1"/>
</dbReference>
<dbReference type="PANTHER" id="PTHR11042:SF190">
    <property type="entry name" value="MITOSIS INHIBITOR PROTEIN KINASE MIK1"/>
    <property type="match status" value="1"/>
</dbReference>
<feature type="compositionally biased region" description="Basic residues" evidence="8">
    <location>
        <begin position="211"/>
        <end position="220"/>
    </location>
</feature>
<evidence type="ECO:0008006" key="13">
    <source>
        <dbReference type="Google" id="ProtNLM"/>
    </source>
</evidence>
<feature type="region of interest" description="Disordered" evidence="8">
    <location>
        <begin position="30"/>
        <end position="74"/>
    </location>
</feature>
<sequence length="1604" mass="180965">MHRATRALQALPSPATKFPISRLTPIQLVRQPAQQPHSGSHSAEDGRRGTTHPCMWNSGSSLMKRDNSERHKTLRQPRQIWVYPARRRNERSDPPIAFKRDKTKHYLKVRAHLLQEEDLDVAFTGSLSQCNPNLLTVGSHRWQGGYRFRSFVNRSKRFEHYSNCIYPAINVAQYSRNWPDNYEPRNRIAGKKKPGHQATASDPRQNAYSPRTRRRPRRHIGASLNDHNNSITASPGSNTVDQRMASLTYNSLSSQMDFLLRLAAHLRFSAEIWRSMEALWYGTPARVENVAHQRALSMHAGKSILHRQTTKLRPFNMDASIIQLLNDIYPNVRPGQLIRALIAIASGLAYLHNLNMVQNDVQAADTLIHETDLMYIGLDNTTTSGPSPSMYAAPDTPDFLHLTTKCDICALGCIFLELALVMLRGPSPKPRRIRNGEGTCDGPFVLPELWEGYESLDLPADNGLAVTELPEVMHEAEDQNNELAHTSALMPNNGDPDATWRSRDSGFYSQNLLIDPFSSPNIESLNNINDFRPFFQQGQNGTFRMPNSQTPPEFAPNIVEGGTKRSRASADAERKSPAKRVHQQYSINEADLRVIRPFLEKYNGRPSENQLRGLASSLGCSFDEVQLWRSDEFGNNELHTPAEAKLDRQNEAESSTSSLLLRPGNKSSAFSGLEQPRAPSSHNPPAPAQQAPISFSDEDDSYEARIWRFVRQKYEEAREHDCKTPHPEEVDPSKPYHCTYGCGRSFTRKDLWIRHEVLRQPQEVWVCKLCLDNGEEKPFVGFRRDKVRSHLGTRAHRLNTDAIGIVVDASTYSFQTTFEKRCGWGGTRFKSFEDRMRHLKEHFDGEFPEITKDVSQYNHRWPEESSSTCTQSQENLIEAPQGQKVSVQEDSTRKSGSPNSQLSSQSNPTHSTHSHAPSKSSHRSPTGRERKATVVAFTQHIDLVGALVFHLNGWNSMLLSRGQLGKGTFAKVEKVVYSPTGQEYACKYHYRQDSDEDAARRFRHEADIMKQVDHSSCLVRGLIVLATGLLYLHSNNLLHNDIKPANILIAKTNFLFADFGTSTTEQIESGTRFSNTLTPTYAAPEVFLSSHRSEKSDIYSLGCVFLELIIVMTHSSIFDFRRILRLQQSTSNVLGGTRGRFGFVSEYVKDQIKKVRGAPALLSERLLDICSRMVHIDATLRPSAAEVVSGLSRAMHLVPPPLMPRLGVLRQLPKKVKAAFRTRTPANNRTVFHPLDDFDTMVALPSDVLCFWWNIKIKSAIPPKGEVACTKRWMGAPFTKLFGYSTETFPPLLLEFRPYANHGFAVRIVVPKEIGPPPVTPKYAALEDLTGLGGSRKVCSEWLIQRLRLKKWCSMSILSPLLRQAIEIAFRLQLRFIWAQSLCWDHNNSQSKNKSLIEEHAAAIITVSTIRQEESMPIYRQPSDFSSSFFRSPLIDAANLDTQVAGVRGRLSRGAELLNELHSSCGECQKTSVHENWTVSSHAEVILRNNSTLAFANGHPPNRPEQIDQPSTPIHISSQNLPAFTNYTEMAKAPNPNTNESLFRLRVLWGMDDQTAMKPRGADWSASIWWRMDSFASWGPIFADLGNTSCRQRSNMDECNASLS</sequence>
<dbReference type="PROSITE" id="PS00108">
    <property type="entry name" value="PROTEIN_KINASE_ST"/>
    <property type="match status" value="1"/>
</dbReference>
<feature type="domain" description="Protein kinase" evidence="9">
    <location>
        <begin position="836"/>
        <end position="1199"/>
    </location>
</feature>
<evidence type="ECO:0000256" key="7">
    <source>
        <dbReference type="PROSITE-ProRule" id="PRU10141"/>
    </source>
</evidence>
<feature type="region of interest" description="Disordered" evidence="8">
    <location>
        <begin position="878"/>
        <end position="930"/>
    </location>
</feature>
<keyword evidence="3" id="KW-0418">Kinase</keyword>
<keyword evidence="12" id="KW-1185">Reference proteome</keyword>
<keyword evidence="6" id="KW-0863">Zinc-finger</keyword>
<dbReference type="InterPro" id="IPR000719">
    <property type="entry name" value="Prot_kinase_dom"/>
</dbReference>
<evidence type="ECO:0000256" key="2">
    <source>
        <dbReference type="ARBA" id="ARBA00022741"/>
    </source>
</evidence>
<dbReference type="OrthoDB" id="10056939at2759"/>
<proteinExistence type="inferred from homology"/>
<dbReference type="GO" id="GO:0110031">
    <property type="term" value="P:negative regulation of G2/MI transition of meiotic cell cycle"/>
    <property type="evidence" value="ECO:0007669"/>
    <property type="project" value="TreeGrafter"/>
</dbReference>
<dbReference type="Gene3D" id="3.30.200.20">
    <property type="entry name" value="Phosphorylase Kinase, domain 1"/>
    <property type="match status" value="1"/>
</dbReference>
<evidence type="ECO:0000256" key="3">
    <source>
        <dbReference type="ARBA" id="ARBA00022777"/>
    </source>
</evidence>
<dbReference type="SUPFAM" id="SSF56112">
    <property type="entry name" value="Protein kinase-like (PK-like)"/>
    <property type="match status" value="2"/>
</dbReference>
<feature type="region of interest" description="Disordered" evidence="8">
    <location>
        <begin position="545"/>
        <end position="582"/>
    </location>
</feature>
<feature type="compositionally biased region" description="Low complexity" evidence="8">
    <location>
        <begin position="895"/>
        <end position="908"/>
    </location>
</feature>
<dbReference type="InterPro" id="IPR017441">
    <property type="entry name" value="Protein_kinase_ATP_BS"/>
</dbReference>